<dbReference type="Gene3D" id="2.60.120.10">
    <property type="entry name" value="Jelly Rolls"/>
    <property type="match status" value="1"/>
</dbReference>
<dbReference type="SUPFAM" id="SSF51197">
    <property type="entry name" value="Clavaminate synthase-like"/>
    <property type="match status" value="1"/>
</dbReference>
<sequence length="121" mass="13899">MVKHGDIYNINAWIGLSTHTPLHKDPYHNIFAQLYSRKNVIIFPPTAHGSLQLHSDRLLKNTSRIRDIFEPHERNRMDPEVLAGASEATIETGDGLYIPEGWFHSFKGDQGVSSSVNWWFR</sequence>
<dbReference type="Pfam" id="PF13621">
    <property type="entry name" value="Cupin_8"/>
    <property type="match status" value="1"/>
</dbReference>
<dbReference type="VEuPathDB" id="FungiDB:TAPDE_004473"/>
<protein>
    <recommendedName>
        <fullName evidence="1">JmjC domain-containing protein</fullName>
    </recommendedName>
</protein>
<dbReference type="PANTHER" id="PTHR12461">
    <property type="entry name" value="HYPOXIA-INDUCIBLE FACTOR 1 ALPHA INHIBITOR-RELATED"/>
    <property type="match status" value="1"/>
</dbReference>
<comment type="caution">
    <text evidence="2">The sequence shown here is derived from an EMBL/GenBank/DDBJ whole genome shotgun (WGS) entry which is preliminary data.</text>
</comment>
<gene>
    <name evidence="2" type="ORF">TAPDE_004473</name>
</gene>
<evidence type="ECO:0000313" key="3">
    <source>
        <dbReference type="Proteomes" id="UP000013776"/>
    </source>
</evidence>
<dbReference type="EMBL" id="CAHR02000203">
    <property type="protein sequence ID" value="CCG84109.1"/>
    <property type="molecule type" value="Genomic_DNA"/>
</dbReference>
<evidence type="ECO:0000259" key="1">
    <source>
        <dbReference type="PROSITE" id="PS51184"/>
    </source>
</evidence>
<name>R4XLC5_TAPDE</name>
<dbReference type="InterPro" id="IPR003347">
    <property type="entry name" value="JmjC_dom"/>
</dbReference>
<keyword evidence="3" id="KW-1185">Reference proteome</keyword>
<dbReference type="InterPro" id="IPR014710">
    <property type="entry name" value="RmlC-like_jellyroll"/>
</dbReference>
<dbReference type="Proteomes" id="UP000013776">
    <property type="component" value="Unassembled WGS sequence"/>
</dbReference>
<evidence type="ECO:0000313" key="2">
    <source>
        <dbReference type="EMBL" id="CCG84109.1"/>
    </source>
</evidence>
<feature type="domain" description="JmjC" evidence="1">
    <location>
        <begin position="1"/>
        <end position="121"/>
    </location>
</feature>
<reference evidence="2 3" key="1">
    <citation type="journal article" date="2013" name="MBio">
        <title>Genome sequencing of the plant pathogen Taphrina deformans, the causal agent of peach leaf curl.</title>
        <authorList>
            <person name="Cisse O.H."/>
            <person name="Almeida J.M.G.C.F."/>
            <person name="Fonseca A."/>
            <person name="Kumar A.A."/>
            <person name="Salojaervi J."/>
            <person name="Overmyer K."/>
            <person name="Hauser P.M."/>
            <person name="Pagni M."/>
        </authorList>
    </citation>
    <scope>NUCLEOTIDE SEQUENCE [LARGE SCALE GENOMIC DNA]</scope>
    <source>
        <strain evidence="3">PYCC 5710 / ATCC 11124 / CBS 356.35 / IMI 108563 / JCM 9778 / NBRC 8474</strain>
    </source>
</reference>
<dbReference type="PROSITE" id="PS51184">
    <property type="entry name" value="JMJC"/>
    <property type="match status" value="1"/>
</dbReference>
<proteinExistence type="predicted"/>
<dbReference type="AlphaFoldDB" id="R4XLC5"/>
<dbReference type="eggNOG" id="KOG2132">
    <property type="taxonomic scope" value="Eukaryota"/>
</dbReference>
<accession>R4XLC5</accession>
<dbReference type="STRING" id="1097556.R4XLC5"/>
<dbReference type="PANTHER" id="PTHR12461:SF105">
    <property type="entry name" value="HYPOXIA-INDUCIBLE FACTOR 1-ALPHA INHIBITOR"/>
    <property type="match status" value="1"/>
</dbReference>
<organism evidence="2 3">
    <name type="scientific">Taphrina deformans (strain PYCC 5710 / ATCC 11124 / CBS 356.35 / IMI 108563 / JCM 9778 / NBRC 8474)</name>
    <name type="common">Peach leaf curl fungus</name>
    <name type="synonym">Lalaria deformans</name>
    <dbReference type="NCBI Taxonomy" id="1097556"/>
    <lineage>
        <taxon>Eukaryota</taxon>
        <taxon>Fungi</taxon>
        <taxon>Dikarya</taxon>
        <taxon>Ascomycota</taxon>
        <taxon>Taphrinomycotina</taxon>
        <taxon>Taphrinomycetes</taxon>
        <taxon>Taphrinales</taxon>
        <taxon>Taphrinaceae</taxon>
        <taxon>Taphrina</taxon>
    </lineage>
</organism>
<dbReference type="InterPro" id="IPR041667">
    <property type="entry name" value="Cupin_8"/>
</dbReference>
<dbReference type="OrthoDB" id="263283at2759"/>